<accession>A0A4Y4G6L9</accession>
<dbReference type="Proteomes" id="UP000585749">
    <property type="component" value="Unassembled WGS sequence"/>
</dbReference>
<evidence type="ECO:0000313" key="15">
    <source>
        <dbReference type="Proteomes" id="UP000585749"/>
    </source>
</evidence>
<name>A0A4Y4G6L9_WEIHE</name>
<evidence type="ECO:0000256" key="8">
    <source>
        <dbReference type="ARBA" id="ARBA00022777"/>
    </source>
</evidence>
<sequence length="278" mass="29698">MQKVTIPLTTAPLVHCITNTISVETVANALLYVGAKPIMTEDVRAFSDLAKQTNSILLNLGSLSLAKEESLLAASKLAYHDKPFVLDVVGVASASTAMHIAHAIMNYEPTIVRGNISEMRAIAGLKTNGRGVDGNLIDQTPAAFTELITALKTLPTTSIYVATGAKDIIVAQNNVWILENGVLELDRFTGSGDVLGALLAALLGEQKVPETAAVLAISYLNIAGEQAKMIAPTTGIADFRQQFLNQLSILGEKNPNWMEQIKGTINGKRIIFSDSTLR</sequence>
<dbReference type="AlphaFoldDB" id="A0A4Y4G6L9"/>
<comment type="catalytic activity">
    <reaction evidence="1">
        <text>5-(2-hydroxyethyl)-4-methylthiazole + ATP = 4-methyl-5-(2-phosphooxyethyl)-thiazole + ADP + H(+)</text>
        <dbReference type="Rhea" id="RHEA:24212"/>
        <dbReference type="ChEBI" id="CHEBI:15378"/>
        <dbReference type="ChEBI" id="CHEBI:17957"/>
        <dbReference type="ChEBI" id="CHEBI:30616"/>
        <dbReference type="ChEBI" id="CHEBI:58296"/>
        <dbReference type="ChEBI" id="CHEBI:456216"/>
        <dbReference type="EC" id="2.7.1.50"/>
    </reaction>
</comment>
<dbReference type="Proteomes" id="UP000182448">
    <property type="component" value="Unassembled WGS sequence"/>
</dbReference>
<evidence type="ECO:0000256" key="3">
    <source>
        <dbReference type="ARBA" id="ARBA00004868"/>
    </source>
</evidence>
<evidence type="ECO:0000313" key="13">
    <source>
        <dbReference type="EMBL" id="SCC09275.1"/>
    </source>
</evidence>
<evidence type="ECO:0000256" key="6">
    <source>
        <dbReference type="ARBA" id="ARBA00022723"/>
    </source>
</evidence>
<dbReference type="UniPathway" id="UPA00060">
    <property type="reaction ID" value="UER00139"/>
</dbReference>
<dbReference type="PIRSF" id="PIRSF000513">
    <property type="entry name" value="Thz_kinase"/>
    <property type="match status" value="1"/>
</dbReference>
<keyword evidence="14" id="KW-1185">Reference proteome</keyword>
<reference evidence="12 15" key="2">
    <citation type="submission" date="2020-04" db="EMBL/GenBank/DDBJ databases">
        <title>MicrobeNet Type strains.</title>
        <authorList>
            <person name="Nicholson A.C."/>
        </authorList>
    </citation>
    <scope>NUCLEOTIDE SEQUENCE [LARGE SCALE GENOMIC DNA]</scope>
    <source>
        <strain evidence="12 15">CCUG 33494</strain>
    </source>
</reference>
<evidence type="ECO:0000313" key="12">
    <source>
        <dbReference type="EMBL" id="NKY67532.1"/>
    </source>
</evidence>
<gene>
    <name evidence="13" type="ORF">GA0061075_11547</name>
    <name evidence="12" type="ORF">HF960_07700</name>
</gene>
<protein>
    <recommendedName>
        <fullName evidence="4">hydroxyethylthiazole kinase</fullName>
        <ecNumber evidence="4">2.7.1.50</ecNumber>
    </recommendedName>
</protein>
<dbReference type="GO" id="GO:0009228">
    <property type="term" value="P:thiamine biosynthetic process"/>
    <property type="evidence" value="ECO:0007669"/>
    <property type="project" value="UniProtKB-KW"/>
</dbReference>
<evidence type="ECO:0000313" key="14">
    <source>
        <dbReference type="Proteomes" id="UP000182448"/>
    </source>
</evidence>
<comment type="caution">
    <text evidence="12">The sequence shown here is derived from an EMBL/GenBank/DDBJ whole genome shotgun (WGS) entry which is preliminary data.</text>
</comment>
<organism evidence="12 15">
    <name type="scientific">Weissella hellenica</name>
    <dbReference type="NCBI Taxonomy" id="46256"/>
    <lineage>
        <taxon>Bacteria</taxon>
        <taxon>Bacillati</taxon>
        <taxon>Bacillota</taxon>
        <taxon>Bacilli</taxon>
        <taxon>Lactobacillales</taxon>
        <taxon>Lactobacillaceae</taxon>
        <taxon>Weissella</taxon>
    </lineage>
</organism>
<evidence type="ECO:0000256" key="5">
    <source>
        <dbReference type="ARBA" id="ARBA00022679"/>
    </source>
</evidence>
<comment type="cofactor">
    <cofactor evidence="2">
        <name>Mg(2+)</name>
        <dbReference type="ChEBI" id="CHEBI:18420"/>
    </cofactor>
</comment>
<keyword evidence="10" id="KW-0460">Magnesium</keyword>
<keyword evidence="8 12" id="KW-0418">Kinase</keyword>
<evidence type="ECO:0000256" key="11">
    <source>
        <dbReference type="ARBA" id="ARBA00022977"/>
    </source>
</evidence>
<dbReference type="EMBL" id="FMAW01000015">
    <property type="protein sequence ID" value="SCC09275.1"/>
    <property type="molecule type" value="Genomic_DNA"/>
</dbReference>
<evidence type="ECO:0000256" key="10">
    <source>
        <dbReference type="ARBA" id="ARBA00022842"/>
    </source>
</evidence>
<evidence type="ECO:0000256" key="2">
    <source>
        <dbReference type="ARBA" id="ARBA00001946"/>
    </source>
</evidence>
<keyword evidence="9" id="KW-0067">ATP-binding</keyword>
<dbReference type="Gene3D" id="3.40.1190.20">
    <property type="match status" value="1"/>
</dbReference>
<proteinExistence type="predicted"/>
<keyword evidence="11" id="KW-0784">Thiamine biosynthesis</keyword>
<reference evidence="13 14" key="1">
    <citation type="submission" date="2016-08" db="EMBL/GenBank/DDBJ databases">
        <authorList>
            <person name="Varghese N."/>
            <person name="Submissions Spin"/>
        </authorList>
    </citation>
    <scope>NUCLEOTIDE SEQUENCE [LARGE SCALE GENOMIC DNA]</scope>
    <source>
        <strain evidence="13 14">R-53116</strain>
    </source>
</reference>
<evidence type="ECO:0000256" key="4">
    <source>
        <dbReference type="ARBA" id="ARBA00012129"/>
    </source>
</evidence>
<keyword evidence="7" id="KW-0547">Nucleotide-binding</keyword>
<dbReference type="GO" id="GO:0004417">
    <property type="term" value="F:hydroxyethylthiazole kinase activity"/>
    <property type="evidence" value="ECO:0007669"/>
    <property type="project" value="UniProtKB-EC"/>
</dbReference>
<evidence type="ECO:0000256" key="7">
    <source>
        <dbReference type="ARBA" id="ARBA00022741"/>
    </source>
</evidence>
<evidence type="ECO:0000256" key="1">
    <source>
        <dbReference type="ARBA" id="ARBA00001771"/>
    </source>
</evidence>
<dbReference type="EMBL" id="JAAXPM010000013">
    <property type="protein sequence ID" value="NKY67532.1"/>
    <property type="molecule type" value="Genomic_DNA"/>
</dbReference>
<dbReference type="OrthoDB" id="9778146at2"/>
<dbReference type="GO" id="GO:0000287">
    <property type="term" value="F:magnesium ion binding"/>
    <property type="evidence" value="ECO:0007669"/>
    <property type="project" value="InterPro"/>
</dbReference>
<evidence type="ECO:0000256" key="9">
    <source>
        <dbReference type="ARBA" id="ARBA00022840"/>
    </source>
</evidence>
<dbReference type="Pfam" id="PF02110">
    <property type="entry name" value="HK"/>
    <property type="match status" value="1"/>
</dbReference>
<dbReference type="RefSeq" id="WP_074427943.1">
    <property type="nucleotide sequence ID" value="NZ_BJEG01000014.1"/>
</dbReference>
<comment type="pathway">
    <text evidence="3">Cofactor biosynthesis; thiamine diphosphate biosynthesis; 4-methyl-5-(2-phosphoethyl)-thiazole from 5-(2-hydroxyethyl)-4-methylthiazole: step 1/1.</text>
</comment>
<dbReference type="SUPFAM" id="SSF53613">
    <property type="entry name" value="Ribokinase-like"/>
    <property type="match status" value="1"/>
</dbReference>
<dbReference type="GO" id="GO:0009229">
    <property type="term" value="P:thiamine diphosphate biosynthetic process"/>
    <property type="evidence" value="ECO:0007669"/>
    <property type="project" value="UniProtKB-UniPathway"/>
</dbReference>
<dbReference type="InterPro" id="IPR000417">
    <property type="entry name" value="Hyethyz_kinase"/>
</dbReference>
<dbReference type="EC" id="2.7.1.50" evidence="4"/>
<keyword evidence="6" id="KW-0479">Metal-binding</keyword>
<dbReference type="PRINTS" id="PR01099">
    <property type="entry name" value="HYETHTZKNASE"/>
</dbReference>
<dbReference type="GO" id="GO:0005524">
    <property type="term" value="F:ATP binding"/>
    <property type="evidence" value="ECO:0007669"/>
    <property type="project" value="UniProtKB-KW"/>
</dbReference>
<dbReference type="InterPro" id="IPR029056">
    <property type="entry name" value="Ribokinase-like"/>
</dbReference>
<keyword evidence="5" id="KW-0808">Transferase</keyword>